<dbReference type="InterPro" id="IPR025554">
    <property type="entry name" value="DUF4140"/>
</dbReference>
<protein>
    <submittedName>
        <fullName evidence="5">Mucoidy inhibitor MuiA family protein</fullName>
    </submittedName>
</protein>
<evidence type="ECO:0000259" key="3">
    <source>
        <dbReference type="Pfam" id="PF13598"/>
    </source>
</evidence>
<comment type="caution">
    <text evidence="5">The sequence shown here is derived from an EMBL/GenBank/DDBJ whole genome shotgun (WGS) entry which is preliminary data.</text>
</comment>
<name>A0A6L3ZF41_9FLAO</name>
<feature type="domain" description="DUF4139" evidence="3">
    <location>
        <begin position="211"/>
        <end position="664"/>
    </location>
</feature>
<dbReference type="PANTHER" id="PTHR31005:SF8">
    <property type="entry name" value="DUF4139 DOMAIN-CONTAINING PROTEIN"/>
    <property type="match status" value="1"/>
</dbReference>
<accession>A0A6L3ZF41</accession>
<dbReference type="InterPro" id="IPR008969">
    <property type="entry name" value="CarboxyPept-like_regulatory"/>
</dbReference>
<dbReference type="Pfam" id="PF13598">
    <property type="entry name" value="DUF4139"/>
    <property type="match status" value="1"/>
</dbReference>
<keyword evidence="6" id="KW-1185">Reference proteome</keyword>
<evidence type="ECO:0000256" key="2">
    <source>
        <dbReference type="SAM" id="SignalP"/>
    </source>
</evidence>
<evidence type="ECO:0000313" key="6">
    <source>
        <dbReference type="Proteomes" id="UP000484164"/>
    </source>
</evidence>
<feature type="domain" description="DUF4140" evidence="4">
    <location>
        <begin position="31"/>
        <end position="127"/>
    </location>
</feature>
<dbReference type="Proteomes" id="UP000484164">
    <property type="component" value="Unassembled WGS sequence"/>
</dbReference>
<sequence length="672" mass="74591">MKSILLTLAATLVTSLASFAQTSASSKISNVTVYRSGALIERTADIALTRGKQVVLFTDLPPTLDQSSLKLEVPHGVRMMKMEFRYPTPDERGFPEFSQVGARIAAMQDQLDEQRDLKLSLQEDLSFISVNSDRGQAVSIGDIQQSDAYYAKRRREIRASLRACINKIEELEEATQELQAQLALMESELENPKPLLEVELSCSAGAGKRFTLKYFSTQARWDPFYNVRASGDNQPMEFEFNGSIQQNTGEDWENVNLMLSTGNPSLGATEPDLPKWHISFTHSYVPAEPYRVSPANISKRGSFVGLVQNNETGEPMSNARVELRLSNRVHIGISDEDGKVLIEDLPVGSYGVSCQYTGYNTLTTSINITDRPVLNRLKLTTNGASRMVSYQPVSIPTGRMHERDVAEVASLAPGVSGYEDVSYTSISARGARSSANEVFIDGVKVRGAANLPNLVGQENVRANFTRIQQAVSAVYIIDKPFSVPTTGEPQDVWISSSDINAEYIHRLRPARSSRSFLISKIADWESLNLLKGPAHFFVDEVYNGTAVLNPEVTADTMELALGGDDEIVVDRERMDANKSKHFFSKEIDETFHYRIKVRNTKDVAITMVLQEQFPISQEDDVEVSEQIAEGASVDPITGIITWEQTLEPNEELTLEYSFIVTYPRGTGVNLPQ</sequence>
<evidence type="ECO:0000259" key="4">
    <source>
        <dbReference type="Pfam" id="PF13600"/>
    </source>
</evidence>
<keyword evidence="1" id="KW-0175">Coiled coil</keyword>
<dbReference type="AlphaFoldDB" id="A0A6L3ZF41"/>
<keyword evidence="2" id="KW-0732">Signal</keyword>
<feature type="chain" id="PRO_5026784920" evidence="2">
    <location>
        <begin position="21"/>
        <end position="672"/>
    </location>
</feature>
<dbReference type="EMBL" id="WBVQ01000002">
    <property type="protein sequence ID" value="KAB2816465.1"/>
    <property type="molecule type" value="Genomic_DNA"/>
</dbReference>
<dbReference type="Pfam" id="PF13600">
    <property type="entry name" value="DUF4140"/>
    <property type="match status" value="1"/>
</dbReference>
<dbReference type="PANTHER" id="PTHR31005">
    <property type="entry name" value="DUF4139 DOMAIN-CONTAINING PROTEIN"/>
    <property type="match status" value="1"/>
</dbReference>
<dbReference type="OrthoDB" id="634585at2"/>
<gene>
    <name evidence="5" type="ORF">F8C82_12345</name>
</gene>
<evidence type="ECO:0000313" key="5">
    <source>
        <dbReference type="EMBL" id="KAB2816465.1"/>
    </source>
</evidence>
<dbReference type="InterPro" id="IPR037291">
    <property type="entry name" value="DUF4139"/>
</dbReference>
<feature type="coiled-coil region" evidence="1">
    <location>
        <begin position="154"/>
        <end position="191"/>
    </location>
</feature>
<dbReference type="Gene3D" id="2.60.40.1120">
    <property type="entry name" value="Carboxypeptidase-like, regulatory domain"/>
    <property type="match status" value="1"/>
</dbReference>
<organism evidence="5 6">
    <name type="scientific">Phaeocystidibacter marisrubri</name>
    <dbReference type="NCBI Taxonomy" id="1577780"/>
    <lineage>
        <taxon>Bacteria</taxon>
        <taxon>Pseudomonadati</taxon>
        <taxon>Bacteroidota</taxon>
        <taxon>Flavobacteriia</taxon>
        <taxon>Flavobacteriales</taxon>
        <taxon>Phaeocystidibacteraceae</taxon>
        <taxon>Phaeocystidibacter</taxon>
    </lineage>
</organism>
<dbReference type="InterPro" id="IPR011935">
    <property type="entry name" value="CHP02231"/>
</dbReference>
<dbReference type="NCBIfam" id="TIGR02231">
    <property type="entry name" value="mucoidy inhibitor MuiA family protein"/>
    <property type="match status" value="1"/>
</dbReference>
<dbReference type="RefSeq" id="WP_151693892.1">
    <property type="nucleotide sequence ID" value="NZ_BMGX01000001.1"/>
</dbReference>
<feature type="signal peptide" evidence="2">
    <location>
        <begin position="1"/>
        <end position="20"/>
    </location>
</feature>
<reference evidence="5 6" key="1">
    <citation type="submission" date="2019-10" db="EMBL/GenBank/DDBJ databases">
        <title>Genome sequence of Phaeocystidibacter marisrubri JCM30614 (type strain).</title>
        <authorList>
            <person name="Bowman J.P."/>
        </authorList>
    </citation>
    <scope>NUCLEOTIDE SEQUENCE [LARGE SCALE GENOMIC DNA]</scope>
    <source>
        <strain evidence="5 6">JCM 30614</strain>
    </source>
</reference>
<evidence type="ECO:0000256" key="1">
    <source>
        <dbReference type="SAM" id="Coils"/>
    </source>
</evidence>
<dbReference type="SUPFAM" id="SSF49464">
    <property type="entry name" value="Carboxypeptidase regulatory domain-like"/>
    <property type="match status" value="1"/>
</dbReference>
<proteinExistence type="predicted"/>